<protein>
    <submittedName>
        <fullName evidence="5">Ribosomal-protein-alanine N-acetyltransferase</fullName>
    </submittedName>
</protein>
<evidence type="ECO:0000256" key="2">
    <source>
        <dbReference type="ARBA" id="ARBA00023315"/>
    </source>
</evidence>
<dbReference type="GO" id="GO:0005737">
    <property type="term" value="C:cytoplasm"/>
    <property type="evidence" value="ECO:0007669"/>
    <property type="project" value="TreeGrafter"/>
</dbReference>
<evidence type="ECO:0000313" key="5">
    <source>
        <dbReference type="EMBL" id="SHN67226.1"/>
    </source>
</evidence>
<dbReference type="Proteomes" id="UP000184066">
    <property type="component" value="Unassembled WGS sequence"/>
</dbReference>
<proteinExistence type="inferred from homology"/>
<dbReference type="PROSITE" id="PS51186">
    <property type="entry name" value="GNAT"/>
    <property type="match status" value="1"/>
</dbReference>
<keyword evidence="2" id="KW-0012">Acyltransferase</keyword>
<dbReference type="Gene3D" id="3.40.630.30">
    <property type="match status" value="1"/>
</dbReference>
<keyword evidence="1 5" id="KW-0808">Transferase</keyword>
<organism evidence="5 6">
    <name type="scientific">Oceanicella actignis</name>
    <dbReference type="NCBI Taxonomy" id="1189325"/>
    <lineage>
        <taxon>Bacteria</taxon>
        <taxon>Pseudomonadati</taxon>
        <taxon>Pseudomonadota</taxon>
        <taxon>Alphaproteobacteria</taxon>
        <taxon>Rhodobacterales</taxon>
        <taxon>Paracoccaceae</taxon>
        <taxon>Oceanicella</taxon>
    </lineage>
</organism>
<evidence type="ECO:0000313" key="6">
    <source>
        <dbReference type="Proteomes" id="UP000184066"/>
    </source>
</evidence>
<dbReference type="InterPro" id="IPR000182">
    <property type="entry name" value="GNAT_dom"/>
</dbReference>
<dbReference type="OrthoDB" id="9801669at2"/>
<sequence length="195" mass="22004">MLFRLRKDPAIETERLILRPPRLADHASWARARRESAEHLVPWEPAWAPDHLSVRAFRNRVAWARRLIDDDRGLPLLLFLREDPASVIGALTIDNLRRGPAQAATVGYWIAAEQAGRGLMTEALGAARDHAFGPMDLSRLEAACLPENARSRRVLERCGFKYEGVAQAYLQIAGRWRNHVLYAALRADRRGRVGG</sequence>
<keyword evidence="6" id="KW-1185">Reference proteome</keyword>
<dbReference type="EMBL" id="FRDL01000005">
    <property type="protein sequence ID" value="SHN67226.1"/>
    <property type="molecule type" value="Genomic_DNA"/>
</dbReference>
<dbReference type="AlphaFoldDB" id="A0A1M7T924"/>
<dbReference type="STRING" id="1189325.SAMN04488119_10583"/>
<dbReference type="GO" id="GO:0008999">
    <property type="term" value="F:protein-N-terminal-alanine acetyltransferase activity"/>
    <property type="evidence" value="ECO:0007669"/>
    <property type="project" value="TreeGrafter"/>
</dbReference>
<feature type="domain" description="N-acetyltransferase" evidence="4">
    <location>
        <begin position="16"/>
        <end position="188"/>
    </location>
</feature>
<dbReference type="Pfam" id="PF13302">
    <property type="entry name" value="Acetyltransf_3"/>
    <property type="match status" value="1"/>
</dbReference>
<evidence type="ECO:0000259" key="4">
    <source>
        <dbReference type="PROSITE" id="PS51186"/>
    </source>
</evidence>
<dbReference type="PANTHER" id="PTHR43792:SF8">
    <property type="entry name" value="[RIBOSOMAL PROTEIN US5]-ALANINE N-ACETYLTRANSFERASE"/>
    <property type="match status" value="1"/>
</dbReference>
<gene>
    <name evidence="5" type="ORF">SAMN05216200_10582</name>
</gene>
<name>A0A1M7T924_9RHOB</name>
<dbReference type="SUPFAM" id="SSF55729">
    <property type="entry name" value="Acyl-CoA N-acyltransferases (Nat)"/>
    <property type="match status" value="1"/>
</dbReference>
<comment type="similarity">
    <text evidence="3">Belongs to the acetyltransferase family. RimJ subfamily.</text>
</comment>
<dbReference type="InterPro" id="IPR051531">
    <property type="entry name" value="N-acetyltransferase"/>
</dbReference>
<accession>A0A1M7T924</accession>
<reference evidence="5 6" key="1">
    <citation type="submission" date="2016-12" db="EMBL/GenBank/DDBJ databases">
        <authorList>
            <person name="Song W.-J."/>
            <person name="Kurnit D.M."/>
        </authorList>
    </citation>
    <scope>NUCLEOTIDE SEQUENCE [LARGE SCALE GENOMIC DNA]</scope>
    <source>
        <strain evidence="5 6">CGMCC 1.10808</strain>
    </source>
</reference>
<evidence type="ECO:0000256" key="1">
    <source>
        <dbReference type="ARBA" id="ARBA00022679"/>
    </source>
</evidence>
<dbReference type="InterPro" id="IPR016181">
    <property type="entry name" value="Acyl_CoA_acyltransferase"/>
</dbReference>
<dbReference type="PANTHER" id="PTHR43792">
    <property type="entry name" value="GNAT FAMILY, PUTATIVE (AFU_ORTHOLOGUE AFUA_3G00765)-RELATED-RELATED"/>
    <property type="match status" value="1"/>
</dbReference>
<evidence type="ECO:0000256" key="3">
    <source>
        <dbReference type="ARBA" id="ARBA00038502"/>
    </source>
</evidence>